<dbReference type="PROSITE" id="PS00028">
    <property type="entry name" value="ZINC_FINGER_C2H2_1"/>
    <property type="match status" value="2"/>
</dbReference>
<keyword evidence="12" id="KW-1185">Reference proteome</keyword>
<dbReference type="GO" id="GO:0008270">
    <property type="term" value="F:zinc ion binding"/>
    <property type="evidence" value="ECO:0007669"/>
    <property type="project" value="UniProtKB-KW"/>
</dbReference>
<dbReference type="Pfam" id="PF00096">
    <property type="entry name" value="zf-C2H2"/>
    <property type="match status" value="3"/>
</dbReference>
<proteinExistence type="predicted"/>
<evidence type="ECO:0000313" key="11">
    <source>
        <dbReference type="EMBL" id="GIY67096.1"/>
    </source>
</evidence>
<dbReference type="InterPro" id="IPR036236">
    <property type="entry name" value="Znf_C2H2_sf"/>
</dbReference>
<dbReference type="SUPFAM" id="SSF57667">
    <property type="entry name" value="beta-beta-alpha zinc fingers"/>
    <property type="match status" value="2"/>
</dbReference>
<feature type="domain" description="C2H2-type" evidence="10">
    <location>
        <begin position="62"/>
        <end position="89"/>
    </location>
</feature>
<keyword evidence="2" id="KW-0479">Metal-binding</keyword>
<evidence type="ECO:0000256" key="5">
    <source>
        <dbReference type="ARBA" id="ARBA00022833"/>
    </source>
</evidence>
<evidence type="ECO:0000256" key="8">
    <source>
        <dbReference type="ARBA" id="ARBA00023242"/>
    </source>
</evidence>
<sequence length="117" mass="13196">MILLMSSVLKKEVLTSFVFLADLTSYGVKNTKRHPCPYCNYSSSQSSHLKSHVLIHTGERPFHCSLCGRAFTQKSSLKTHMLTHSGTRPYKCLSCGKAFSQKVHLRVHMTTHDAEVE</sequence>
<feature type="domain" description="C2H2-type" evidence="10">
    <location>
        <begin position="90"/>
        <end position="117"/>
    </location>
</feature>
<dbReference type="AlphaFoldDB" id="A0AAV4VAY4"/>
<dbReference type="GO" id="GO:0005634">
    <property type="term" value="C:nucleus"/>
    <property type="evidence" value="ECO:0007669"/>
    <property type="project" value="UniProtKB-SubCell"/>
</dbReference>
<protein>
    <recommendedName>
        <fullName evidence="10">C2H2-type domain-containing protein</fullName>
    </recommendedName>
</protein>
<dbReference type="FunFam" id="3.30.160.60:FF:000130">
    <property type="entry name" value="Spalt-like transcription factor 4"/>
    <property type="match status" value="1"/>
</dbReference>
<comment type="caution">
    <text evidence="11">The sequence shown here is derived from an EMBL/GenBank/DDBJ whole genome shotgun (WGS) entry which is preliminary data.</text>
</comment>
<dbReference type="EMBL" id="BPLR01014200">
    <property type="protein sequence ID" value="GIY67096.1"/>
    <property type="molecule type" value="Genomic_DNA"/>
</dbReference>
<evidence type="ECO:0000256" key="1">
    <source>
        <dbReference type="ARBA" id="ARBA00004123"/>
    </source>
</evidence>
<evidence type="ECO:0000256" key="3">
    <source>
        <dbReference type="ARBA" id="ARBA00022737"/>
    </source>
</evidence>
<evidence type="ECO:0000256" key="9">
    <source>
        <dbReference type="PROSITE-ProRule" id="PRU00042"/>
    </source>
</evidence>
<keyword evidence="5" id="KW-0862">Zinc</keyword>
<keyword evidence="7" id="KW-0804">Transcription</keyword>
<dbReference type="Gene3D" id="3.30.160.60">
    <property type="entry name" value="Classic Zinc Finger"/>
    <property type="match status" value="3"/>
</dbReference>
<gene>
    <name evidence="11" type="ORF">CEXT_767921</name>
</gene>
<reference evidence="11 12" key="1">
    <citation type="submission" date="2021-06" db="EMBL/GenBank/DDBJ databases">
        <title>Caerostris extrusa draft genome.</title>
        <authorList>
            <person name="Kono N."/>
            <person name="Arakawa K."/>
        </authorList>
    </citation>
    <scope>NUCLEOTIDE SEQUENCE [LARGE SCALE GENOMIC DNA]</scope>
</reference>
<evidence type="ECO:0000259" key="10">
    <source>
        <dbReference type="PROSITE" id="PS50157"/>
    </source>
</evidence>
<accession>A0AAV4VAY4</accession>
<organism evidence="11 12">
    <name type="scientific">Caerostris extrusa</name>
    <name type="common">Bark spider</name>
    <name type="synonym">Caerostris bankana</name>
    <dbReference type="NCBI Taxonomy" id="172846"/>
    <lineage>
        <taxon>Eukaryota</taxon>
        <taxon>Metazoa</taxon>
        <taxon>Ecdysozoa</taxon>
        <taxon>Arthropoda</taxon>
        <taxon>Chelicerata</taxon>
        <taxon>Arachnida</taxon>
        <taxon>Araneae</taxon>
        <taxon>Araneomorphae</taxon>
        <taxon>Entelegynae</taxon>
        <taxon>Araneoidea</taxon>
        <taxon>Araneidae</taxon>
        <taxon>Caerostris</taxon>
    </lineage>
</organism>
<evidence type="ECO:0000256" key="4">
    <source>
        <dbReference type="ARBA" id="ARBA00022771"/>
    </source>
</evidence>
<keyword evidence="8" id="KW-0539">Nucleus</keyword>
<keyword evidence="4 9" id="KW-0863">Zinc-finger</keyword>
<evidence type="ECO:0000256" key="7">
    <source>
        <dbReference type="ARBA" id="ARBA00023163"/>
    </source>
</evidence>
<dbReference type="FunFam" id="3.30.160.60:FF:000446">
    <property type="entry name" value="Zinc finger protein"/>
    <property type="match status" value="1"/>
</dbReference>
<dbReference type="Proteomes" id="UP001054945">
    <property type="component" value="Unassembled WGS sequence"/>
</dbReference>
<dbReference type="PROSITE" id="PS50157">
    <property type="entry name" value="ZINC_FINGER_C2H2_2"/>
    <property type="match status" value="3"/>
</dbReference>
<dbReference type="PANTHER" id="PTHR24394:SF44">
    <property type="entry name" value="ZINC FINGER PROTEIN 271-LIKE"/>
    <property type="match status" value="1"/>
</dbReference>
<evidence type="ECO:0000313" key="12">
    <source>
        <dbReference type="Proteomes" id="UP001054945"/>
    </source>
</evidence>
<name>A0AAV4VAY4_CAEEX</name>
<dbReference type="InterPro" id="IPR013087">
    <property type="entry name" value="Znf_C2H2_type"/>
</dbReference>
<dbReference type="GO" id="GO:0000981">
    <property type="term" value="F:DNA-binding transcription factor activity, RNA polymerase II-specific"/>
    <property type="evidence" value="ECO:0007669"/>
    <property type="project" value="TreeGrafter"/>
</dbReference>
<evidence type="ECO:0000256" key="6">
    <source>
        <dbReference type="ARBA" id="ARBA00023015"/>
    </source>
</evidence>
<feature type="domain" description="C2H2-type" evidence="10">
    <location>
        <begin position="34"/>
        <end position="61"/>
    </location>
</feature>
<evidence type="ECO:0000256" key="2">
    <source>
        <dbReference type="ARBA" id="ARBA00022723"/>
    </source>
</evidence>
<comment type="subcellular location">
    <subcellularLocation>
        <location evidence="1">Nucleus</location>
    </subcellularLocation>
</comment>
<dbReference type="SMART" id="SM00355">
    <property type="entry name" value="ZnF_C2H2"/>
    <property type="match status" value="3"/>
</dbReference>
<keyword evidence="3" id="KW-0677">Repeat</keyword>
<dbReference type="PANTHER" id="PTHR24394">
    <property type="entry name" value="ZINC FINGER PROTEIN"/>
    <property type="match status" value="1"/>
</dbReference>
<dbReference type="FunFam" id="3.30.160.60:FF:000250">
    <property type="entry name" value="zinc finger protein 197 isoform X1"/>
    <property type="match status" value="1"/>
</dbReference>
<keyword evidence="6" id="KW-0805">Transcription regulation</keyword>